<dbReference type="Proteomes" id="UP001597083">
    <property type="component" value="Unassembled WGS sequence"/>
</dbReference>
<proteinExistence type="predicted"/>
<dbReference type="EMBL" id="JBHTIR010003949">
    <property type="protein sequence ID" value="MFD0856085.1"/>
    <property type="molecule type" value="Genomic_DNA"/>
</dbReference>
<gene>
    <name evidence="1" type="ORF">ACFQ07_27855</name>
</gene>
<dbReference type="Gene3D" id="2.60.120.10">
    <property type="entry name" value="Jelly Rolls"/>
    <property type="match status" value="1"/>
</dbReference>
<accession>A0ABW3CNI8</accession>
<reference evidence="2" key="1">
    <citation type="journal article" date="2019" name="Int. J. Syst. Evol. Microbiol.">
        <title>The Global Catalogue of Microorganisms (GCM) 10K type strain sequencing project: providing services to taxonomists for standard genome sequencing and annotation.</title>
        <authorList>
            <consortium name="The Broad Institute Genomics Platform"/>
            <consortium name="The Broad Institute Genome Sequencing Center for Infectious Disease"/>
            <person name="Wu L."/>
            <person name="Ma J."/>
        </authorList>
    </citation>
    <scope>NUCLEOTIDE SEQUENCE [LARGE SCALE GENOMIC DNA]</scope>
    <source>
        <strain evidence="2">JCM 31696</strain>
    </source>
</reference>
<protein>
    <recommendedName>
        <fullName evidence="3">Cupin domain-containing protein</fullName>
    </recommendedName>
</protein>
<dbReference type="SUPFAM" id="SSF51182">
    <property type="entry name" value="RmlC-like cupins"/>
    <property type="match status" value="1"/>
</dbReference>
<keyword evidence="2" id="KW-1185">Reference proteome</keyword>
<name>A0ABW3CNI8_9ACTN</name>
<evidence type="ECO:0008006" key="3">
    <source>
        <dbReference type="Google" id="ProtNLM"/>
    </source>
</evidence>
<organism evidence="1 2">
    <name type="scientific">Actinomadura adrarensis</name>
    <dbReference type="NCBI Taxonomy" id="1819600"/>
    <lineage>
        <taxon>Bacteria</taxon>
        <taxon>Bacillati</taxon>
        <taxon>Actinomycetota</taxon>
        <taxon>Actinomycetes</taxon>
        <taxon>Streptosporangiales</taxon>
        <taxon>Thermomonosporaceae</taxon>
        <taxon>Actinomadura</taxon>
    </lineage>
</organism>
<comment type="caution">
    <text evidence="1">The sequence shown here is derived from an EMBL/GenBank/DDBJ whole genome shotgun (WGS) entry which is preliminary data.</text>
</comment>
<evidence type="ECO:0000313" key="1">
    <source>
        <dbReference type="EMBL" id="MFD0856085.1"/>
    </source>
</evidence>
<dbReference type="InterPro" id="IPR014710">
    <property type="entry name" value="RmlC-like_jellyroll"/>
</dbReference>
<evidence type="ECO:0000313" key="2">
    <source>
        <dbReference type="Proteomes" id="UP001597083"/>
    </source>
</evidence>
<sequence length="125" mass="13948">MRTTIFTPTTDGSVSYDVREAPAWEPLAEYDGKPLKDVRIVNLTEVRHGEVQLFEFKAGGHFVMHASPDVAHCQIVRGRGMLGLPDGTEIPYQGPELYVFQPGALHDWHAIEEDTLLSVCLVEQT</sequence>
<dbReference type="InterPro" id="IPR011051">
    <property type="entry name" value="RmlC_Cupin_sf"/>
</dbReference>